<dbReference type="InterPro" id="IPR002935">
    <property type="entry name" value="SAM_O-MeTrfase"/>
</dbReference>
<evidence type="ECO:0008006" key="8">
    <source>
        <dbReference type="Google" id="ProtNLM"/>
    </source>
</evidence>
<dbReference type="EMBL" id="KV460286">
    <property type="protein sequence ID" value="OBT91565.1"/>
    <property type="molecule type" value="Genomic_DNA"/>
</dbReference>
<accession>A0A1B8G6W7</accession>
<dbReference type="InterPro" id="IPR029063">
    <property type="entry name" value="SAM-dependent_MTases_sf"/>
</dbReference>
<dbReference type="CDD" id="cd02440">
    <property type="entry name" value="AdoMet_MTases"/>
    <property type="match status" value="1"/>
</dbReference>
<dbReference type="GeneID" id="28843781"/>
<gene>
    <name evidence="6" type="ORF">VE01_10395</name>
</gene>
<reference evidence="6 7" key="1">
    <citation type="submission" date="2016-03" db="EMBL/GenBank/DDBJ databases">
        <title>Comparative genomics of Pseudogymnoascus destructans, the fungus causing white-nose syndrome of bats.</title>
        <authorList>
            <person name="Palmer J.M."/>
            <person name="Drees K.P."/>
            <person name="Foster J.T."/>
            <person name="Lindner D.L."/>
        </authorList>
    </citation>
    <scope>NUCLEOTIDE SEQUENCE [LARGE SCALE GENOMIC DNA]</scope>
    <source>
        <strain evidence="6 7">UAMH 10579</strain>
    </source>
</reference>
<keyword evidence="1" id="KW-0489">Methyltransferase</keyword>
<dbReference type="SUPFAM" id="SSF53335">
    <property type="entry name" value="S-adenosyl-L-methionine-dependent methyltransferases"/>
    <property type="match status" value="1"/>
</dbReference>
<name>A0A1B8G6W7_9PEZI</name>
<evidence type="ECO:0000256" key="2">
    <source>
        <dbReference type="ARBA" id="ARBA00022679"/>
    </source>
</evidence>
<sequence>MKDNGTHLYPNEHVSEKVTDYAFEHSTKLPDYITKHHAWGSDQPKAGFMISPFQTQFQIWFAKALGAKRILEIGCYIGFSALGFSEAVGPDGHVTTLEFDPEYAQIARETFEKNGVKNVEVIVGDANKSIPELALAIDQPYDLIFIDADKISYPNYLALILSLSTSTSQVRLLKSGGTIMADNILRRGVVADRSASNPNATPEELSTEKGGRAEQLVALDRFNKELVQNERLETFLLPLFDGLGMGRLKD</sequence>
<dbReference type="PANTHER" id="PTHR10509">
    <property type="entry name" value="O-METHYLTRANSFERASE-RELATED"/>
    <property type="match status" value="1"/>
</dbReference>
<dbReference type="InterPro" id="IPR050362">
    <property type="entry name" value="Cation-dep_OMT"/>
</dbReference>
<evidence type="ECO:0000256" key="5">
    <source>
        <dbReference type="SAM" id="MobiDB-lite"/>
    </source>
</evidence>
<dbReference type="Pfam" id="PF01596">
    <property type="entry name" value="Methyltransf_3"/>
    <property type="match status" value="1"/>
</dbReference>
<dbReference type="GO" id="GO:0008757">
    <property type="term" value="F:S-adenosylmethionine-dependent methyltransferase activity"/>
    <property type="evidence" value="ECO:0007669"/>
    <property type="project" value="TreeGrafter"/>
</dbReference>
<reference evidence="7" key="2">
    <citation type="journal article" date="2018" name="Nat. Commun.">
        <title>Extreme sensitivity to ultraviolet light in the fungal pathogen causing white-nose syndrome of bats.</title>
        <authorList>
            <person name="Palmer J.M."/>
            <person name="Drees K.P."/>
            <person name="Foster J.T."/>
            <person name="Lindner D.L."/>
        </authorList>
    </citation>
    <scope>NUCLEOTIDE SEQUENCE [LARGE SCALE GENOMIC DNA]</scope>
    <source>
        <strain evidence="7">UAMH 10579</strain>
    </source>
</reference>
<dbReference type="GO" id="GO:0008171">
    <property type="term" value="F:O-methyltransferase activity"/>
    <property type="evidence" value="ECO:0007669"/>
    <property type="project" value="InterPro"/>
</dbReference>
<dbReference type="RefSeq" id="XP_018125298.1">
    <property type="nucleotide sequence ID" value="XM_018279794.2"/>
</dbReference>
<keyword evidence="7" id="KW-1185">Reference proteome</keyword>
<evidence type="ECO:0000256" key="3">
    <source>
        <dbReference type="ARBA" id="ARBA00022691"/>
    </source>
</evidence>
<dbReference type="STRING" id="342668.A0A1B8G6W7"/>
<keyword evidence="3" id="KW-0949">S-adenosyl-L-methionine</keyword>
<feature type="region of interest" description="Disordered" evidence="5">
    <location>
        <begin position="192"/>
        <end position="211"/>
    </location>
</feature>
<dbReference type="Proteomes" id="UP000091956">
    <property type="component" value="Unassembled WGS sequence"/>
</dbReference>
<dbReference type="GO" id="GO:0032259">
    <property type="term" value="P:methylation"/>
    <property type="evidence" value="ECO:0007669"/>
    <property type="project" value="UniProtKB-KW"/>
</dbReference>
<evidence type="ECO:0000256" key="4">
    <source>
        <dbReference type="ARBA" id="ARBA00023453"/>
    </source>
</evidence>
<evidence type="ECO:0000313" key="7">
    <source>
        <dbReference type="Proteomes" id="UP000091956"/>
    </source>
</evidence>
<proteinExistence type="inferred from homology"/>
<dbReference type="PROSITE" id="PS51682">
    <property type="entry name" value="SAM_OMT_I"/>
    <property type="match status" value="1"/>
</dbReference>
<protein>
    <recommendedName>
        <fullName evidence="8">O-methyltransferase</fullName>
    </recommendedName>
</protein>
<organism evidence="6 7">
    <name type="scientific">Pseudogymnoascus verrucosus</name>
    <dbReference type="NCBI Taxonomy" id="342668"/>
    <lineage>
        <taxon>Eukaryota</taxon>
        <taxon>Fungi</taxon>
        <taxon>Dikarya</taxon>
        <taxon>Ascomycota</taxon>
        <taxon>Pezizomycotina</taxon>
        <taxon>Leotiomycetes</taxon>
        <taxon>Thelebolales</taxon>
        <taxon>Thelebolaceae</taxon>
        <taxon>Pseudogymnoascus</taxon>
    </lineage>
</organism>
<comment type="similarity">
    <text evidence="4">Belongs to the class I-like SAM-binding methyltransferase superfamily. Cation-dependent O-methyltransferase family.</text>
</comment>
<keyword evidence="2" id="KW-0808">Transferase</keyword>
<dbReference type="OrthoDB" id="10251242at2759"/>
<dbReference type="Gene3D" id="3.40.50.150">
    <property type="entry name" value="Vaccinia Virus protein VP39"/>
    <property type="match status" value="1"/>
</dbReference>
<evidence type="ECO:0000313" key="6">
    <source>
        <dbReference type="EMBL" id="OBT91565.1"/>
    </source>
</evidence>
<dbReference type="PANTHER" id="PTHR10509:SF14">
    <property type="entry name" value="CAFFEOYL-COA O-METHYLTRANSFERASE 3-RELATED"/>
    <property type="match status" value="1"/>
</dbReference>
<evidence type="ECO:0000256" key="1">
    <source>
        <dbReference type="ARBA" id="ARBA00022603"/>
    </source>
</evidence>
<dbReference type="AlphaFoldDB" id="A0A1B8G6W7"/>